<dbReference type="Proteomes" id="UP001232148">
    <property type="component" value="Unassembled WGS sequence"/>
</dbReference>
<proteinExistence type="predicted"/>
<gene>
    <name evidence="2" type="ORF">LX32DRAFT_638040</name>
</gene>
<keyword evidence="1" id="KW-0732">Signal</keyword>
<dbReference type="AlphaFoldDB" id="A0AAD9M6F4"/>
<name>A0AAD9M6F4_9PEZI</name>
<evidence type="ECO:0000313" key="2">
    <source>
        <dbReference type="EMBL" id="KAK2030645.1"/>
    </source>
</evidence>
<keyword evidence="3" id="KW-1185">Reference proteome</keyword>
<dbReference type="EMBL" id="MU842849">
    <property type="protein sequence ID" value="KAK2030645.1"/>
    <property type="molecule type" value="Genomic_DNA"/>
</dbReference>
<evidence type="ECO:0000313" key="3">
    <source>
        <dbReference type="Proteomes" id="UP001232148"/>
    </source>
</evidence>
<evidence type="ECO:0000256" key="1">
    <source>
        <dbReference type="SAM" id="SignalP"/>
    </source>
</evidence>
<comment type="caution">
    <text evidence="2">The sequence shown here is derived from an EMBL/GenBank/DDBJ whole genome shotgun (WGS) entry which is preliminary data.</text>
</comment>
<accession>A0AAD9M6F4</accession>
<reference evidence="2" key="1">
    <citation type="submission" date="2021-06" db="EMBL/GenBank/DDBJ databases">
        <title>Comparative genomics, transcriptomics and evolutionary studies reveal genomic signatures of adaptation to plant cell wall in hemibiotrophic fungi.</title>
        <authorList>
            <consortium name="DOE Joint Genome Institute"/>
            <person name="Baroncelli R."/>
            <person name="Diaz J.F."/>
            <person name="Benocci T."/>
            <person name="Peng M."/>
            <person name="Battaglia E."/>
            <person name="Haridas S."/>
            <person name="Andreopoulos W."/>
            <person name="Labutti K."/>
            <person name="Pangilinan J."/>
            <person name="Floch G.L."/>
            <person name="Makela M.R."/>
            <person name="Henrissat B."/>
            <person name="Grigoriev I.V."/>
            <person name="Crouch J.A."/>
            <person name="De Vries R.P."/>
            <person name="Sukno S.A."/>
            <person name="Thon M.R."/>
        </authorList>
    </citation>
    <scope>NUCLEOTIDE SEQUENCE</scope>
    <source>
        <strain evidence="2">MAFF235873</strain>
    </source>
</reference>
<organism evidence="2 3">
    <name type="scientific">Colletotrichum zoysiae</name>
    <dbReference type="NCBI Taxonomy" id="1216348"/>
    <lineage>
        <taxon>Eukaryota</taxon>
        <taxon>Fungi</taxon>
        <taxon>Dikarya</taxon>
        <taxon>Ascomycota</taxon>
        <taxon>Pezizomycotina</taxon>
        <taxon>Sordariomycetes</taxon>
        <taxon>Hypocreomycetidae</taxon>
        <taxon>Glomerellales</taxon>
        <taxon>Glomerellaceae</taxon>
        <taxon>Colletotrichum</taxon>
        <taxon>Colletotrichum graminicola species complex</taxon>
    </lineage>
</organism>
<protein>
    <submittedName>
        <fullName evidence="2">Uncharacterized protein</fullName>
    </submittedName>
</protein>
<feature type="chain" id="PRO_5041941129" evidence="1">
    <location>
        <begin position="19"/>
        <end position="100"/>
    </location>
</feature>
<sequence>MKFLTITLALVAMPFVAAEPIPVDVAGRSEQPVVRNVLIFPREPLPPCCSNGFAGNCDCGNCPILQCAVSLKSVLFSHPPDPSQIRFNPMHLETVADITS</sequence>
<feature type="signal peptide" evidence="1">
    <location>
        <begin position="1"/>
        <end position="18"/>
    </location>
</feature>